<evidence type="ECO:0000256" key="6">
    <source>
        <dbReference type="SAM" id="SignalP"/>
    </source>
</evidence>
<keyword evidence="5" id="KW-0449">Lipoprotein</keyword>
<reference evidence="7 8" key="1">
    <citation type="submission" date="2017-06" db="EMBL/GenBank/DDBJ databases">
        <authorList>
            <person name="Kim H.J."/>
            <person name="Triplett B.A."/>
        </authorList>
    </citation>
    <scope>NUCLEOTIDE SEQUENCE [LARGE SCALE GENOMIC DNA]</scope>
    <source>
        <strain evidence="7">FRACA_ARgP5</strain>
    </source>
</reference>
<feature type="signal peptide" evidence="6">
    <location>
        <begin position="1"/>
        <end position="28"/>
    </location>
</feature>
<dbReference type="InterPro" id="IPR025971">
    <property type="entry name" value="LppP/LprE"/>
</dbReference>
<organism evidence="7 8">
    <name type="scientific">Frankia canadensis</name>
    <dbReference type="NCBI Taxonomy" id="1836972"/>
    <lineage>
        <taxon>Bacteria</taxon>
        <taxon>Bacillati</taxon>
        <taxon>Actinomycetota</taxon>
        <taxon>Actinomycetes</taxon>
        <taxon>Frankiales</taxon>
        <taxon>Frankiaceae</taxon>
        <taxon>Frankia</taxon>
    </lineage>
</organism>
<dbReference type="Proteomes" id="UP000234331">
    <property type="component" value="Unassembled WGS sequence"/>
</dbReference>
<evidence type="ECO:0000256" key="4">
    <source>
        <dbReference type="ARBA" id="ARBA00023139"/>
    </source>
</evidence>
<evidence type="ECO:0008006" key="9">
    <source>
        <dbReference type="Google" id="ProtNLM"/>
    </source>
</evidence>
<proteinExistence type="predicted"/>
<keyword evidence="2 6" id="KW-0732">Signal</keyword>
<name>A0A2I2L0X1_9ACTN</name>
<keyword evidence="3" id="KW-0472">Membrane</keyword>
<dbReference type="OrthoDB" id="4427395at2"/>
<evidence type="ECO:0000256" key="1">
    <source>
        <dbReference type="ARBA" id="ARBA00022475"/>
    </source>
</evidence>
<evidence type="ECO:0000256" key="5">
    <source>
        <dbReference type="ARBA" id="ARBA00023288"/>
    </source>
</evidence>
<keyword evidence="8" id="KW-1185">Reference proteome</keyword>
<protein>
    <recommendedName>
        <fullName evidence="9">LppP/LprE lipoprotein</fullName>
    </recommendedName>
</protein>
<dbReference type="AlphaFoldDB" id="A0A2I2L0X1"/>
<accession>A0A2I2L0X1</accession>
<evidence type="ECO:0000256" key="2">
    <source>
        <dbReference type="ARBA" id="ARBA00022729"/>
    </source>
</evidence>
<sequence>MTLRRGLAVSVMIGVLTLVAGLTGTASAASSTPATPTAPVPPAAVGASGVPALSAAKAGAVVRAAGYTPISFGGYDPGNDLSVIVGLLSTSGDGHPQRAFFFHRGAFVGNDAAQPSATIRWIWSTDREVALQYDLYRPDDPMCCPTAGGATVRYRWTGSSVTPLDALPNASTSAAASRR</sequence>
<keyword evidence="4" id="KW-0564">Palmitate</keyword>
<feature type="chain" id="PRO_5014129633" description="LppP/LprE lipoprotein" evidence="6">
    <location>
        <begin position="29"/>
        <end position="179"/>
    </location>
</feature>
<evidence type="ECO:0000313" key="8">
    <source>
        <dbReference type="Proteomes" id="UP000234331"/>
    </source>
</evidence>
<keyword evidence="1" id="KW-1003">Cell membrane</keyword>
<evidence type="ECO:0000256" key="3">
    <source>
        <dbReference type="ARBA" id="ARBA00023136"/>
    </source>
</evidence>
<gene>
    <name evidence="7" type="ORF">FRACA_750006</name>
</gene>
<dbReference type="Pfam" id="PF14041">
    <property type="entry name" value="Lipoprotein_21"/>
    <property type="match status" value="1"/>
</dbReference>
<dbReference type="EMBL" id="FZMO01000542">
    <property type="protein sequence ID" value="SNQ51571.1"/>
    <property type="molecule type" value="Genomic_DNA"/>
</dbReference>
<evidence type="ECO:0000313" key="7">
    <source>
        <dbReference type="EMBL" id="SNQ51571.1"/>
    </source>
</evidence>